<feature type="transmembrane region" description="Helical" evidence="5">
    <location>
        <begin position="223"/>
        <end position="245"/>
    </location>
</feature>
<feature type="transmembrane region" description="Helical" evidence="5">
    <location>
        <begin position="287"/>
        <end position="305"/>
    </location>
</feature>
<feature type="transmembrane region" description="Helical" evidence="5">
    <location>
        <begin position="55"/>
        <end position="74"/>
    </location>
</feature>
<gene>
    <name evidence="7" type="ORF">Pla110_20540</name>
</gene>
<dbReference type="PRINTS" id="PR01035">
    <property type="entry name" value="TCRTETA"/>
</dbReference>
<dbReference type="GO" id="GO:0022857">
    <property type="term" value="F:transmembrane transporter activity"/>
    <property type="evidence" value="ECO:0007669"/>
    <property type="project" value="InterPro"/>
</dbReference>
<dbReference type="OrthoDB" id="211449at2"/>
<feature type="transmembrane region" description="Helical" evidence="5">
    <location>
        <begin position="81"/>
        <end position="103"/>
    </location>
</feature>
<dbReference type="GO" id="GO:0016020">
    <property type="term" value="C:membrane"/>
    <property type="evidence" value="ECO:0007669"/>
    <property type="project" value="UniProtKB-SubCell"/>
</dbReference>
<protein>
    <submittedName>
        <fullName evidence="7">Major facilitator superfamily transporter</fullName>
    </submittedName>
</protein>
<dbReference type="Proteomes" id="UP000317178">
    <property type="component" value="Chromosome"/>
</dbReference>
<feature type="transmembrane region" description="Helical" evidence="5">
    <location>
        <begin position="109"/>
        <end position="133"/>
    </location>
</feature>
<dbReference type="Gene3D" id="1.20.1250.20">
    <property type="entry name" value="MFS general substrate transporter like domains"/>
    <property type="match status" value="2"/>
</dbReference>
<evidence type="ECO:0000313" key="7">
    <source>
        <dbReference type="EMBL" id="QDU80327.1"/>
    </source>
</evidence>
<dbReference type="AlphaFoldDB" id="A0A518CM76"/>
<feature type="transmembrane region" description="Helical" evidence="5">
    <location>
        <begin position="344"/>
        <end position="372"/>
    </location>
</feature>
<comment type="subcellular location">
    <subcellularLocation>
        <location evidence="1">Membrane</location>
        <topology evidence="1">Multi-pass membrane protein</topology>
    </subcellularLocation>
</comment>
<proteinExistence type="predicted"/>
<dbReference type="InterPro" id="IPR011701">
    <property type="entry name" value="MFS"/>
</dbReference>
<feature type="transmembrane region" description="Helical" evidence="5">
    <location>
        <begin position="311"/>
        <end position="332"/>
    </location>
</feature>
<accession>A0A518CM76</accession>
<feature type="domain" description="Major facilitator superfamily (MFS) profile" evidence="6">
    <location>
        <begin position="20"/>
        <end position="402"/>
    </location>
</feature>
<dbReference type="EMBL" id="CP036281">
    <property type="protein sequence ID" value="QDU80327.1"/>
    <property type="molecule type" value="Genomic_DNA"/>
</dbReference>
<evidence type="ECO:0000313" key="8">
    <source>
        <dbReference type="Proteomes" id="UP000317178"/>
    </source>
</evidence>
<dbReference type="Pfam" id="PF07690">
    <property type="entry name" value="MFS_1"/>
    <property type="match status" value="1"/>
</dbReference>
<feature type="transmembrane region" description="Helical" evidence="5">
    <location>
        <begin position="176"/>
        <end position="202"/>
    </location>
</feature>
<sequence>MSSFSPIHTRPYTEPNIYNKVFWIAYFANVSVVSGNALTFRFAELVNFLGGTEEIAGQIISISVMAALAGRVVLGQIIDRFGIRVVWMSMSIVFTFGSLMIVSVQDLTWVIYLGRILFAIGLSGMVTSSMVHIQNQAPDHRRTEIIGSLGSSGFVGMILGSQLGDIVMSLFQNEAVQFHVMFAVPVVLGIIYLILVTILTRGEKPVSKESQVPFSFRLLWEQWPGWILLVSFTMGVCFTSISLFLTRYATELGLKGIGTYFTSYAISALIFRMASRDWSRTMGRHRMVLFGLAAHAVGYALLPLLTKEWHFVIPAIFSGFGHAILFPAVVSLGSGSFRKEWRGIGTNVILGGFDVGTVLSAPILGAVIVWGGAAGFEMMFYACSATAIATIVIYSLTAARIPDQDLLFGKTDITPVESEDFADKFPEKIEPALPVFSAERTAREKVGCGAE</sequence>
<dbReference type="InterPro" id="IPR052714">
    <property type="entry name" value="MFS_Exporter"/>
</dbReference>
<feature type="transmembrane region" description="Helical" evidence="5">
    <location>
        <begin position="145"/>
        <end position="164"/>
    </location>
</feature>
<dbReference type="InterPro" id="IPR036259">
    <property type="entry name" value="MFS_trans_sf"/>
</dbReference>
<evidence type="ECO:0000256" key="3">
    <source>
        <dbReference type="ARBA" id="ARBA00022989"/>
    </source>
</evidence>
<feature type="transmembrane region" description="Helical" evidence="5">
    <location>
        <begin position="21"/>
        <end position="43"/>
    </location>
</feature>
<dbReference type="PANTHER" id="PTHR23531:SF1">
    <property type="entry name" value="QUINOLENE RESISTANCE PROTEIN NORA"/>
    <property type="match status" value="1"/>
</dbReference>
<dbReference type="PROSITE" id="PS50850">
    <property type="entry name" value="MFS"/>
    <property type="match status" value="1"/>
</dbReference>
<dbReference type="KEGG" id="plon:Pla110_20540"/>
<dbReference type="SUPFAM" id="SSF103473">
    <property type="entry name" value="MFS general substrate transporter"/>
    <property type="match status" value="1"/>
</dbReference>
<evidence type="ECO:0000259" key="6">
    <source>
        <dbReference type="PROSITE" id="PS50850"/>
    </source>
</evidence>
<reference evidence="7 8" key="1">
    <citation type="submission" date="2019-02" db="EMBL/GenBank/DDBJ databases">
        <title>Deep-cultivation of Planctomycetes and their phenomic and genomic characterization uncovers novel biology.</title>
        <authorList>
            <person name="Wiegand S."/>
            <person name="Jogler M."/>
            <person name="Boedeker C."/>
            <person name="Pinto D."/>
            <person name="Vollmers J."/>
            <person name="Rivas-Marin E."/>
            <person name="Kohn T."/>
            <person name="Peeters S.H."/>
            <person name="Heuer A."/>
            <person name="Rast P."/>
            <person name="Oberbeckmann S."/>
            <person name="Bunk B."/>
            <person name="Jeske O."/>
            <person name="Meyerdierks A."/>
            <person name="Storesund J.E."/>
            <person name="Kallscheuer N."/>
            <person name="Luecker S."/>
            <person name="Lage O.M."/>
            <person name="Pohl T."/>
            <person name="Merkel B.J."/>
            <person name="Hornburger P."/>
            <person name="Mueller R.-W."/>
            <person name="Bruemmer F."/>
            <person name="Labrenz M."/>
            <person name="Spormann A.M."/>
            <person name="Op den Camp H."/>
            <person name="Overmann J."/>
            <person name="Amann R."/>
            <person name="Jetten M.S.M."/>
            <person name="Mascher T."/>
            <person name="Medema M.H."/>
            <person name="Devos D.P."/>
            <person name="Kaster A.-K."/>
            <person name="Ovreas L."/>
            <person name="Rohde M."/>
            <person name="Galperin M.Y."/>
            <person name="Jogler C."/>
        </authorList>
    </citation>
    <scope>NUCLEOTIDE SEQUENCE [LARGE SCALE GENOMIC DNA]</scope>
    <source>
        <strain evidence="7 8">Pla110</strain>
    </source>
</reference>
<dbReference type="InterPro" id="IPR020846">
    <property type="entry name" value="MFS_dom"/>
</dbReference>
<organism evidence="7 8">
    <name type="scientific">Polystyrenella longa</name>
    <dbReference type="NCBI Taxonomy" id="2528007"/>
    <lineage>
        <taxon>Bacteria</taxon>
        <taxon>Pseudomonadati</taxon>
        <taxon>Planctomycetota</taxon>
        <taxon>Planctomycetia</taxon>
        <taxon>Planctomycetales</taxon>
        <taxon>Planctomycetaceae</taxon>
        <taxon>Polystyrenella</taxon>
    </lineage>
</organism>
<dbReference type="PANTHER" id="PTHR23531">
    <property type="entry name" value="QUINOLENE RESISTANCE PROTEIN NORA"/>
    <property type="match status" value="1"/>
</dbReference>
<name>A0A518CM76_9PLAN</name>
<evidence type="ECO:0000256" key="5">
    <source>
        <dbReference type="SAM" id="Phobius"/>
    </source>
</evidence>
<keyword evidence="4 5" id="KW-0472">Membrane</keyword>
<keyword evidence="3 5" id="KW-1133">Transmembrane helix</keyword>
<feature type="transmembrane region" description="Helical" evidence="5">
    <location>
        <begin position="257"/>
        <end position="275"/>
    </location>
</feature>
<feature type="transmembrane region" description="Helical" evidence="5">
    <location>
        <begin position="378"/>
        <end position="397"/>
    </location>
</feature>
<evidence type="ECO:0000256" key="1">
    <source>
        <dbReference type="ARBA" id="ARBA00004141"/>
    </source>
</evidence>
<keyword evidence="2 5" id="KW-0812">Transmembrane</keyword>
<evidence type="ECO:0000256" key="2">
    <source>
        <dbReference type="ARBA" id="ARBA00022692"/>
    </source>
</evidence>
<evidence type="ECO:0000256" key="4">
    <source>
        <dbReference type="ARBA" id="ARBA00023136"/>
    </source>
</evidence>
<dbReference type="InterPro" id="IPR001958">
    <property type="entry name" value="Tet-R_TetA/multi-R_MdtG-like"/>
</dbReference>
<dbReference type="RefSeq" id="WP_144995619.1">
    <property type="nucleotide sequence ID" value="NZ_CP036281.1"/>
</dbReference>
<keyword evidence="8" id="KW-1185">Reference proteome</keyword>